<feature type="transmembrane region" description="Helical" evidence="1">
    <location>
        <begin position="215"/>
        <end position="241"/>
    </location>
</feature>
<reference evidence="2 3" key="1">
    <citation type="submission" date="2020-08" db="EMBL/GenBank/DDBJ databases">
        <title>Functional genomics of gut bacteria from endangered species of beetles.</title>
        <authorList>
            <person name="Carlos-Shanley C."/>
        </authorList>
    </citation>
    <scope>NUCLEOTIDE SEQUENCE [LARGE SCALE GENOMIC DNA]</scope>
    <source>
        <strain evidence="2 3">S00123</strain>
    </source>
</reference>
<keyword evidence="1" id="KW-0472">Membrane</keyword>
<feature type="transmembrane region" description="Helical" evidence="1">
    <location>
        <begin position="151"/>
        <end position="171"/>
    </location>
</feature>
<dbReference type="AlphaFoldDB" id="A0A7W7N5Z0"/>
<gene>
    <name evidence="2" type="ORF">HNP32_003487</name>
</gene>
<protein>
    <recommendedName>
        <fullName evidence="4">Yip1 domain-containing protein</fullName>
    </recommendedName>
</protein>
<proteinExistence type="predicted"/>
<dbReference type="EMBL" id="JACHKY010000007">
    <property type="protein sequence ID" value="MBB4799727.1"/>
    <property type="molecule type" value="Genomic_DNA"/>
</dbReference>
<keyword evidence="1" id="KW-0812">Transmembrane</keyword>
<feature type="transmembrane region" description="Helical" evidence="1">
    <location>
        <begin position="116"/>
        <end position="139"/>
    </location>
</feature>
<evidence type="ECO:0008006" key="4">
    <source>
        <dbReference type="Google" id="ProtNLM"/>
    </source>
</evidence>
<evidence type="ECO:0000313" key="3">
    <source>
        <dbReference type="Proteomes" id="UP000539957"/>
    </source>
</evidence>
<accession>A0A7W7N5Z0</accession>
<comment type="caution">
    <text evidence="2">The sequence shown here is derived from an EMBL/GenBank/DDBJ whole genome shotgun (WGS) entry which is preliminary data.</text>
</comment>
<evidence type="ECO:0000256" key="1">
    <source>
        <dbReference type="SAM" id="Phobius"/>
    </source>
</evidence>
<keyword evidence="3" id="KW-1185">Reference proteome</keyword>
<dbReference type="RefSeq" id="WP_184273549.1">
    <property type="nucleotide sequence ID" value="NZ_JACHKY010000007.1"/>
</dbReference>
<keyword evidence="1" id="KW-1133">Transmembrane helix</keyword>
<sequence>MSEQEQSAKPTPAQTVHDLSEDALGFGSTELRTVRDLLLRPRIVLESWMTLGATGGGLYARPLRLYLALNAILMLALFLSGGSGHMITALPPEMLNPLIETSGKSRDAFLADADGWMTLFMVPLLSALYVMAIAPLLRWWDPENLGWRRGLRAGFAFLNAWTLLLLPISWLLYGQGWAALIASIAMWVMGIATFLRMGKGRWYRTTGPGVGKALVALIALYAISLVGGMAITAIGLAAGLWF</sequence>
<name>A0A7W7N5Z0_9CAUL</name>
<feature type="transmembrane region" description="Helical" evidence="1">
    <location>
        <begin position="177"/>
        <end position="195"/>
    </location>
</feature>
<evidence type="ECO:0000313" key="2">
    <source>
        <dbReference type="EMBL" id="MBB4799727.1"/>
    </source>
</evidence>
<organism evidence="2 3">
    <name type="scientific">Brevundimonas bullata</name>
    <dbReference type="NCBI Taxonomy" id="13160"/>
    <lineage>
        <taxon>Bacteria</taxon>
        <taxon>Pseudomonadati</taxon>
        <taxon>Pseudomonadota</taxon>
        <taxon>Alphaproteobacteria</taxon>
        <taxon>Caulobacterales</taxon>
        <taxon>Caulobacteraceae</taxon>
        <taxon>Brevundimonas</taxon>
    </lineage>
</organism>
<dbReference type="Proteomes" id="UP000539957">
    <property type="component" value="Unassembled WGS sequence"/>
</dbReference>
<feature type="transmembrane region" description="Helical" evidence="1">
    <location>
        <begin position="65"/>
        <end position="87"/>
    </location>
</feature>